<dbReference type="NCBIfam" id="TIGR00217">
    <property type="entry name" value="malQ"/>
    <property type="match status" value="1"/>
</dbReference>
<evidence type="ECO:0000256" key="1">
    <source>
        <dbReference type="ARBA" id="ARBA00000439"/>
    </source>
</evidence>
<comment type="caution">
    <text evidence="11">The sequence shown here is derived from an EMBL/GenBank/DDBJ whole genome shotgun (WGS) entry which is preliminary data.</text>
</comment>
<dbReference type="SUPFAM" id="SSF51445">
    <property type="entry name" value="(Trans)glycosidases"/>
    <property type="match status" value="1"/>
</dbReference>
<evidence type="ECO:0000313" key="11">
    <source>
        <dbReference type="EMBL" id="MEI4277859.1"/>
    </source>
</evidence>
<keyword evidence="6 10" id="KW-0808">Transferase</keyword>
<evidence type="ECO:0000256" key="10">
    <source>
        <dbReference type="RuleBase" id="RU361207"/>
    </source>
</evidence>
<evidence type="ECO:0000256" key="8">
    <source>
        <dbReference type="ARBA" id="ARBA00031423"/>
    </source>
</evidence>
<evidence type="ECO:0000256" key="6">
    <source>
        <dbReference type="ARBA" id="ARBA00022679"/>
    </source>
</evidence>
<evidence type="ECO:0000256" key="7">
    <source>
        <dbReference type="ARBA" id="ARBA00023277"/>
    </source>
</evidence>
<dbReference type="EC" id="2.4.1.25" evidence="3 10"/>
<protein>
    <recommendedName>
        <fullName evidence="4 10">4-alpha-glucanotransferase</fullName>
        <ecNumber evidence="3 10">2.4.1.25</ecNumber>
    </recommendedName>
    <alternativeName>
        <fullName evidence="8 10">Amylomaltase</fullName>
    </alternativeName>
    <alternativeName>
        <fullName evidence="9 10">Disproportionating enzyme</fullName>
    </alternativeName>
</protein>
<dbReference type="InterPro" id="IPR003385">
    <property type="entry name" value="Glyco_hydro_77"/>
</dbReference>
<comment type="similarity">
    <text evidence="2 10">Belongs to the disproportionating enzyme family.</text>
</comment>
<keyword evidence="7 10" id="KW-0119">Carbohydrate metabolism</keyword>
<keyword evidence="5 10" id="KW-0328">Glycosyltransferase</keyword>
<dbReference type="Gene3D" id="3.20.20.80">
    <property type="entry name" value="Glycosidases"/>
    <property type="match status" value="1"/>
</dbReference>
<gene>
    <name evidence="11" type="primary">malQ</name>
    <name evidence="11" type="ORF">UXQ13_05220</name>
</gene>
<name>A0ABU8E4T8_9ACTN</name>
<dbReference type="PANTHER" id="PTHR32438:SF5">
    <property type="entry name" value="4-ALPHA-GLUCANOTRANSFERASE DPE1, CHLOROPLASTIC_AMYLOPLASTIC"/>
    <property type="match status" value="1"/>
</dbReference>
<dbReference type="RefSeq" id="WP_225231809.1">
    <property type="nucleotide sequence ID" value="NZ_JBAPLV010000003.1"/>
</dbReference>
<evidence type="ECO:0000256" key="3">
    <source>
        <dbReference type="ARBA" id="ARBA00012560"/>
    </source>
</evidence>
<evidence type="ECO:0000256" key="4">
    <source>
        <dbReference type="ARBA" id="ARBA00020295"/>
    </source>
</evidence>
<keyword evidence="12" id="KW-1185">Reference proteome</keyword>
<dbReference type="Proteomes" id="UP001373496">
    <property type="component" value="Unassembled WGS sequence"/>
</dbReference>
<dbReference type="PANTHER" id="PTHR32438">
    <property type="entry name" value="4-ALPHA-GLUCANOTRANSFERASE DPE1, CHLOROPLASTIC/AMYLOPLASTIC"/>
    <property type="match status" value="1"/>
</dbReference>
<dbReference type="GO" id="GO:0004134">
    <property type="term" value="F:4-alpha-glucanotransferase activity"/>
    <property type="evidence" value="ECO:0007669"/>
    <property type="project" value="UniProtKB-EC"/>
</dbReference>
<evidence type="ECO:0000256" key="2">
    <source>
        <dbReference type="ARBA" id="ARBA00005684"/>
    </source>
</evidence>
<reference evidence="11 12" key="1">
    <citation type="submission" date="2024-03" db="EMBL/GenBank/DDBJ databases">
        <title>Draft genome sequence of Klenkia terrae.</title>
        <authorList>
            <person name="Duangmal K."/>
            <person name="Chantavorakit T."/>
        </authorList>
    </citation>
    <scope>NUCLEOTIDE SEQUENCE [LARGE SCALE GENOMIC DNA]</scope>
    <source>
        <strain evidence="11 12">JCM 17786</strain>
    </source>
</reference>
<evidence type="ECO:0000313" key="12">
    <source>
        <dbReference type="Proteomes" id="UP001373496"/>
    </source>
</evidence>
<organism evidence="11 12">
    <name type="scientific">Klenkia terrae</name>
    <dbReference type="NCBI Taxonomy" id="1052259"/>
    <lineage>
        <taxon>Bacteria</taxon>
        <taxon>Bacillati</taxon>
        <taxon>Actinomycetota</taxon>
        <taxon>Actinomycetes</taxon>
        <taxon>Geodermatophilales</taxon>
        <taxon>Geodermatophilaceae</taxon>
        <taxon>Klenkia</taxon>
    </lineage>
</organism>
<proteinExistence type="inferred from homology"/>
<comment type="catalytic activity">
    <reaction evidence="1 10">
        <text>Transfers a segment of a (1-&gt;4)-alpha-D-glucan to a new position in an acceptor, which may be glucose or a (1-&gt;4)-alpha-D-glucan.</text>
        <dbReference type="EC" id="2.4.1.25"/>
    </reaction>
</comment>
<dbReference type="EMBL" id="JBAPLV010000003">
    <property type="protein sequence ID" value="MEI4277859.1"/>
    <property type="molecule type" value="Genomic_DNA"/>
</dbReference>
<dbReference type="Pfam" id="PF02446">
    <property type="entry name" value="Glyco_hydro_77"/>
    <property type="match status" value="1"/>
</dbReference>
<accession>A0ABU8E4T8</accession>
<dbReference type="InterPro" id="IPR017853">
    <property type="entry name" value="GH"/>
</dbReference>
<sequence>MTTEPTPPVTDRWGIDATWLDALDTEHTVDQATIDRLREVVGEPPADLEDTAPIVAMPGDALEVDLALVVCEDGTSVDVDGELPEDMPLGYHRLRTPDGGDRLLVVHPGRCWLPEDRSWGWAVQLYAARGTGSAGIGDLADLRTVRELAESQGAGFVLVNPLHAVGPGADQEDSPYLPATRRFRNPVYLRLDDVPGVQLTDSDRARAAELNDGELIDRDAIWAFKRGVLQRTFDADPSPEGFRDWWWHQGQPLQDWANWSAIADEHGANWPDWPADLRDPRSAAVREWSTAHEPQVAFHAWLQWLLDGQLADATGDLTVIQDLPIGVSGGGADAWAWQDVLAQGGVSVGAPPDAFNAAGQDWGSPPLVPWRLRAADYAPFVESIRSTMAGAGGLRIDHVMGLFRLWWVPGGDPTKGAYVRYPAEDLLGIVALESHRAQAVVVGEDLGTVEDGVREAMAEHGVLSYRLLWFEDDAPADWPAASMGAITTHDLPTVAGLWTGSDVAEQVELGTGEREQLESDRQQLLAHLTGHPDGPTKKMGVAKAVERAHRLLATAPCTLLSATLDDALGVERRPNVPGAMQRPNWCLPLPVPVDQLAGHRGVQTVARELGRGLARPSAREALPQEG</sequence>
<evidence type="ECO:0000256" key="9">
    <source>
        <dbReference type="ARBA" id="ARBA00031501"/>
    </source>
</evidence>
<evidence type="ECO:0000256" key="5">
    <source>
        <dbReference type="ARBA" id="ARBA00022676"/>
    </source>
</evidence>